<dbReference type="InterPro" id="IPR008862">
    <property type="entry name" value="Tcp11"/>
</dbReference>
<dbReference type="PANTHER" id="PTHR12832">
    <property type="entry name" value="TESTIS-SPECIFIC PROTEIN PBS13 T-COMPLEX 11"/>
    <property type="match status" value="1"/>
</dbReference>
<proteinExistence type="inferred from homology"/>
<evidence type="ECO:0000256" key="1">
    <source>
        <dbReference type="ARBA" id="ARBA00010954"/>
    </source>
</evidence>
<sequence length="485" mass="55977">MSSKDDKKVEDNCKKEEEDDDKSKPLHINIGDNSINSLPDWVGGSSPARFITADEILSMNRTIEKMMIAHEIAVDPDFTIAKFTEPSTPLHRQVRDCLHKAYFDSLRDASYSNEESIKARYKEDMLDIFKTIKNQMLEVVPMSAVTIQSEIKGLLDDEILRNQCDENIIDYYELTTKALTIVSKLCAANRDEMVSEALDEKELYERIKKTLNVLKIMKIDYEDFALYQKRQLFMQHSCDYEREQFLKLLEVDKNAANVTYQWLKKVFEGSEYSVLATLSNTEVSEIITQAYMCLLTQNPEEYPETFKFDEERLRKSSLEYYCLTILLTSIFIATNLSGRDIAEKKDFKKQLKRDLLALLDDLSFDNLKEKLENIYLQCNVEISKAAESFGSNHWSECQSKELKEQILSIENPNNPVRKIAASRIGSFIQAIISERGQGNCRIPNGLSVIQDELFAMAKSFLYYVSHNRKTYGVLYGTFIDKIAKQ</sequence>
<evidence type="ECO:0000313" key="4">
    <source>
        <dbReference type="WBParaSite" id="SPAL_0000854600.1"/>
    </source>
</evidence>
<name>A0A0N5BRQ1_STREA</name>
<dbReference type="AlphaFoldDB" id="A0A0N5BRQ1"/>
<evidence type="ECO:0000313" key="3">
    <source>
        <dbReference type="Proteomes" id="UP000046392"/>
    </source>
</evidence>
<dbReference type="WBParaSite" id="SPAL_0000854600.1">
    <property type="protein sequence ID" value="SPAL_0000854600.1"/>
    <property type="gene ID" value="SPAL_0000854600"/>
</dbReference>
<dbReference type="Proteomes" id="UP000046392">
    <property type="component" value="Unplaced"/>
</dbReference>
<feature type="region of interest" description="Disordered" evidence="2">
    <location>
        <begin position="1"/>
        <end position="28"/>
    </location>
</feature>
<comment type="similarity">
    <text evidence="1">Belongs to the TCP11 family.</text>
</comment>
<feature type="compositionally biased region" description="Basic and acidic residues" evidence="2">
    <location>
        <begin position="1"/>
        <end position="24"/>
    </location>
</feature>
<reference evidence="4" key="1">
    <citation type="submission" date="2017-02" db="UniProtKB">
        <authorList>
            <consortium name="WormBaseParasite"/>
        </authorList>
    </citation>
    <scope>IDENTIFICATION</scope>
</reference>
<protein>
    <submittedName>
        <fullName evidence="4">Nucleoporin NUP192</fullName>
    </submittedName>
</protein>
<organism evidence="3 4">
    <name type="scientific">Strongyloides papillosus</name>
    <name type="common">Intestinal threadworm</name>
    <dbReference type="NCBI Taxonomy" id="174720"/>
    <lineage>
        <taxon>Eukaryota</taxon>
        <taxon>Metazoa</taxon>
        <taxon>Ecdysozoa</taxon>
        <taxon>Nematoda</taxon>
        <taxon>Chromadorea</taxon>
        <taxon>Rhabditida</taxon>
        <taxon>Tylenchina</taxon>
        <taxon>Panagrolaimomorpha</taxon>
        <taxon>Strongyloidoidea</taxon>
        <taxon>Strongyloididae</taxon>
        <taxon>Strongyloides</taxon>
    </lineage>
</organism>
<evidence type="ECO:0000256" key="2">
    <source>
        <dbReference type="SAM" id="MobiDB-lite"/>
    </source>
</evidence>
<dbReference type="Pfam" id="PF05794">
    <property type="entry name" value="Tcp11"/>
    <property type="match status" value="1"/>
</dbReference>
<dbReference type="STRING" id="174720.A0A0N5BRQ1"/>
<accession>A0A0N5BRQ1</accession>
<dbReference type="PANTHER" id="PTHR12832:SF11">
    <property type="entry name" value="LD23868P"/>
    <property type="match status" value="1"/>
</dbReference>
<keyword evidence="3" id="KW-1185">Reference proteome</keyword>
<dbReference type="GO" id="GO:0007165">
    <property type="term" value="P:signal transduction"/>
    <property type="evidence" value="ECO:0007669"/>
    <property type="project" value="TreeGrafter"/>
</dbReference>